<dbReference type="MGI" id="MGI:1096337">
    <property type="gene designation" value="Ephb1"/>
</dbReference>
<reference evidence="1" key="6">
    <citation type="submission" date="2002-04" db="EMBL/GenBank/DDBJ databases">
        <authorList>
            <person name="Adachi J."/>
            <person name="Aizawa K."/>
            <person name="Akimura T."/>
            <person name="Arakawa T."/>
            <person name="Bono H."/>
            <person name="Carninci P."/>
            <person name="Fukuda S."/>
            <person name="Furuno M."/>
            <person name="Hanagaki T."/>
            <person name="Hara A."/>
            <person name="Hashizume W."/>
            <person name="Hayashida K."/>
            <person name="Hayatsu N."/>
            <person name="Hiramoto K."/>
            <person name="Hiraoka T."/>
            <person name="Hirozane T."/>
            <person name="Hori F."/>
            <person name="Imotani K."/>
            <person name="Ishii Y."/>
            <person name="Itoh M."/>
            <person name="Kagawa I."/>
            <person name="Kasukawa T."/>
            <person name="Katoh H."/>
            <person name="Kawai J."/>
            <person name="Kojima Y."/>
            <person name="Kondo S."/>
            <person name="Konno H."/>
            <person name="Kouda M."/>
            <person name="Koya S."/>
            <person name="Kurihara C."/>
            <person name="Matsuyama T."/>
            <person name="Miyazaki A."/>
            <person name="Murata M."/>
            <person name="Nakamura M."/>
            <person name="Nishi K."/>
            <person name="Nomura K."/>
            <person name="Numazaki R."/>
            <person name="Ohno M."/>
            <person name="Ohsato N."/>
            <person name="Okazaki Y."/>
            <person name="Saito R."/>
            <person name="Saitoh H."/>
            <person name="Sakai C."/>
            <person name="Sakai K."/>
            <person name="Sakazume N."/>
            <person name="Sano H."/>
            <person name="Sasaki D."/>
            <person name="Shibata K."/>
            <person name="Shinagawa A."/>
            <person name="Shiraki T."/>
            <person name="Sogabe Y."/>
            <person name="Tagami M."/>
            <person name="Tagawa A."/>
            <person name="Takahashi F."/>
            <person name="Takaku-Akahira S."/>
            <person name="Takeda Y."/>
            <person name="Tanaka T."/>
            <person name="Tomaru A."/>
            <person name="Toya T."/>
            <person name="Yasunishi A."/>
            <person name="Muramatsu M."/>
            <person name="Hayashizaki Y."/>
        </authorList>
    </citation>
    <scope>NUCLEOTIDE SEQUENCE</scope>
    <source>
        <strain evidence="1">C57BL/6J</strain>
        <tissue evidence="1">Head</tissue>
    </source>
</reference>
<reference evidence="1" key="2">
    <citation type="journal article" date="2000" name="Genome Res.">
        <title>Normalization and subtraction of cap-trapper-selected cDNAs to prepare full-length cDNA libraries for rapid discovery of new genes.</title>
        <authorList>
            <person name="Carninci P."/>
            <person name="Shibata Y."/>
            <person name="Hayatsu N."/>
            <person name="Sugahara Y."/>
            <person name="Shibata K."/>
            <person name="Itoh M."/>
            <person name="Konno H."/>
            <person name="Okazaki Y."/>
            <person name="Muramatsu M."/>
            <person name="Hayashizaki Y."/>
        </authorList>
    </citation>
    <scope>NUCLEOTIDE SEQUENCE</scope>
    <source>
        <strain evidence="1">C57BL/6J</strain>
        <tissue evidence="1">Head</tissue>
    </source>
</reference>
<reference evidence="1" key="8">
    <citation type="journal article" date="2005" name="Science">
        <title>Antisense Transcription in the Mammalian Transcriptome.</title>
        <authorList>
            <consortium name="RIKEN Genome Exploration Research Group and Genome Science Group (Genome Network Project Core Group) and the FANTOM Consortium"/>
        </authorList>
    </citation>
    <scope>NUCLEOTIDE SEQUENCE</scope>
    <source>
        <strain evidence="1">C57BL/6J</strain>
        <tissue evidence="1">Head</tissue>
    </source>
</reference>
<accession>Q8C4I9</accession>
<dbReference type="EMBL" id="AK082061">
    <property type="protein sequence ID" value="BAC38401.1"/>
    <property type="molecule type" value="mRNA"/>
</dbReference>
<protein>
    <submittedName>
        <fullName evidence="1">Uncharacterized protein</fullName>
    </submittedName>
</protein>
<reference evidence="1" key="1">
    <citation type="journal article" date="1999" name="Methods Enzymol.">
        <title>High-efficiency full-length cDNA cloning.</title>
        <authorList>
            <person name="Carninci P."/>
            <person name="Hayashizaki Y."/>
        </authorList>
    </citation>
    <scope>NUCLEOTIDE SEQUENCE</scope>
    <source>
        <strain evidence="1">C57BL/6J</strain>
        <tissue evidence="1">Head</tissue>
    </source>
</reference>
<sequence>MSAVVFTGLEAPSGCLHTSEDECTRGIGVVSKLGGKGWGVSVTRKSIKFRGSTKKLLLRTYFGPCWFPGIFRTQERPFTIPALPFLMSHSPSVLPSPAPHRQTWVHMSYRPRISAALHALGDCLTLLLPLGVSGGFVEFPADLVQPQTKLGVQPSGPLYL</sequence>
<dbReference type="AlphaFoldDB" id="Q8C4I9"/>
<organism evidence="1">
    <name type="scientific">Mus musculus</name>
    <name type="common">Mouse</name>
    <dbReference type="NCBI Taxonomy" id="10090"/>
    <lineage>
        <taxon>Eukaryota</taxon>
        <taxon>Metazoa</taxon>
        <taxon>Chordata</taxon>
        <taxon>Craniata</taxon>
        <taxon>Vertebrata</taxon>
        <taxon>Euteleostomi</taxon>
        <taxon>Mammalia</taxon>
        <taxon>Eutheria</taxon>
        <taxon>Euarchontoglires</taxon>
        <taxon>Glires</taxon>
        <taxon>Rodentia</taxon>
        <taxon>Myomorpha</taxon>
        <taxon>Muroidea</taxon>
        <taxon>Muridae</taxon>
        <taxon>Murinae</taxon>
        <taxon>Mus</taxon>
        <taxon>Mus</taxon>
    </lineage>
</organism>
<reference evidence="1" key="4">
    <citation type="journal article" date="2001" name="Nature">
        <title>Functional annotation of a full-length mouse cDNA collection.</title>
        <authorList>
            <consortium name="The RIKEN Genome Exploration Research Group Phase II Team and the FANTOM Consortium"/>
        </authorList>
    </citation>
    <scope>NUCLEOTIDE SEQUENCE</scope>
    <source>
        <strain evidence="1">C57BL/6J</strain>
        <tissue evidence="1">Head</tissue>
    </source>
</reference>
<gene>
    <name evidence="2" type="primary">Ephb1</name>
</gene>
<name>Q8C4I9_MOUSE</name>
<evidence type="ECO:0000313" key="1">
    <source>
        <dbReference type="EMBL" id="BAC38401.1"/>
    </source>
</evidence>
<reference evidence="1" key="5">
    <citation type="journal article" date="2002" name="Nature">
        <title>Analysis of the mouse transcriptome based on functional annotation of 60,770 full-length cDNAs.</title>
        <authorList>
            <consortium name="The FANTOM Consortium and the RIKEN Genome Exploration Research Group Phase I and II Team"/>
        </authorList>
    </citation>
    <scope>NUCLEOTIDE SEQUENCE</scope>
    <source>
        <strain evidence="1">C57BL/6J</strain>
        <tissue evidence="1">Head</tissue>
    </source>
</reference>
<dbReference type="AGR" id="MGI:1096337"/>
<reference evidence="1" key="7">
    <citation type="journal article" date="2005" name="Science">
        <title>The Transcriptional Landscape of the Mammalian Genome.</title>
        <authorList>
            <consortium name="The FANTOM Consortium"/>
            <consortium name="Riken Genome Exploration Research Group and Genome Science Group (Genome Network Project Core Group)"/>
        </authorList>
    </citation>
    <scope>NUCLEOTIDE SEQUENCE</scope>
    <source>
        <strain evidence="1">C57BL/6J</strain>
        <tissue evidence="1">Head</tissue>
    </source>
</reference>
<reference evidence="1" key="3">
    <citation type="journal article" date="2000" name="Genome Res.">
        <title>RIKEN integrated sequence analysis (RISA) system--384-format sequencing pipeline with 384 multicapillary sequencer.</title>
        <authorList>
            <person name="Shibata K."/>
            <person name="Itoh M."/>
            <person name="Aizawa K."/>
            <person name="Nagaoka S."/>
            <person name="Sasaki N."/>
            <person name="Carninci P."/>
            <person name="Konno H."/>
            <person name="Akiyama J."/>
            <person name="Nishi K."/>
            <person name="Kitsunai T."/>
            <person name="Tashiro H."/>
            <person name="Itoh M."/>
            <person name="Sumi N."/>
            <person name="Ishii Y."/>
            <person name="Nakamura S."/>
            <person name="Hazama M."/>
            <person name="Nishine T."/>
            <person name="Harada A."/>
            <person name="Yamamoto R."/>
            <person name="Matsumoto H."/>
            <person name="Sakaguchi S."/>
            <person name="Ikegami T."/>
            <person name="Kashiwagi K."/>
            <person name="Fujiwake S."/>
            <person name="Inoue K."/>
            <person name="Togawa Y."/>
            <person name="Izawa M."/>
            <person name="Ohara E."/>
            <person name="Watahiki M."/>
            <person name="Yoneda Y."/>
            <person name="Ishikawa T."/>
            <person name="Ozawa K."/>
            <person name="Tanaka T."/>
            <person name="Matsuura S."/>
            <person name="Kawai J."/>
            <person name="Okazaki Y."/>
            <person name="Muramatsu M."/>
            <person name="Inoue Y."/>
            <person name="Kira A."/>
            <person name="Hayashizaki Y."/>
        </authorList>
    </citation>
    <scope>NUCLEOTIDE SEQUENCE</scope>
    <source>
        <strain evidence="1">C57BL/6J</strain>
        <tissue evidence="1">Head</tissue>
    </source>
</reference>
<evidence type="ECO:0000313" key="2">
    <source>
        <dbReference type="MGI" id="MGI:1096337"/>
    </source>
</evidence>
<proteinExistence type="evidence at transcript level"/>